<dbReference type="RefSeq" id="WP_015807643.1">
    <property type="nucleotide sequence ID" value="NC_013061.1"/>
</dbReference>
<accession>C6XVG3</accession>
<reference evidence="1 2" key="1">
    <citation type="journal article" date="2009" name="Stand. Genomic Sci.">
        <title>Complete genome sequence of Pedobacter heparinus type strain (HIM 762-3).</title>
        <authorList>
            <person name="Han C."/>
            <person name="Spring S."/>
            <person name="Lapidus A."/>
            <person name="Del Rio T.G."/>
            <person name="Tice H."/>
            <person name="Copeland A."/>
            <person name="Cheng J.F."/>
            <person name="Lucas S."/>
            <person name="Chen F."/>
            <person name="Nolan M."/>
            <person name="Bruce D."/>
            <person name="Goodwin L."/>
            <person name="Pitluck S."/>
            <person name="Ivanova N."/>
            <person name="Mavromatis K."/>
            <person name="Mikhailova N."/>
            <person name="Pati A."/>
            <person name="Chen A."/>
            <person name="Palaniappan K."/>
            <person name="Land M."/>
            <person name="Hauser L."/>
            <person name="Chang Y.J."/>
            <person name="Jeffries C.C."/>
            <person name="Saunders E."/>
            <person name="Chertkov O."/>
            <person name="Brettin T."/>
            <person name="Goker M."/>
            <person name="Rohde M."/>
            <person name="Bristow J."/>
            <person name="Eisen J.A."/>
            <person name="Markowitz V."/>
            <person name="Hugenholtz P."/>
            <person name="Kyrpides N.C."/>
            <person name="Klenk H.P."/>
            <person name="Detter J.C."/>
        </authorList>
    </citation>
    <scope>NUCLEOTIDE SEQUENCE [LARGE SCALE GENOMIC DNA]</scope>
    <source>
        <strain evidence="2">ATCC 13125 / DSM 2366 / CIP 104194 / JCM 7457 / NBRC 12017 / NCIMB 9290 / NRRL B-14731 / HIM 762-3</strain>
    </source>
</reference>
<proteinExistence type="predicted"/>
<evidence type="ECO:0000313" key="1">
    <source>
        <dbReference type="EMBL" id="ACU04029.1"/>
    </source>
</evidence>
<dbReference type="KEGG" id="phe:Phep_1821"/>
<sequence length="100" mass="11164">MINKHVLLARFWANANQFTTADGIEVDLHGDNIVVVSTTLKNTAGDFREIQMMAEFGLDAFIAEMEVQLLDDVMEIDLNMLFAWLIGGTAGYHIMKGNTE</sequence>
<dbReference type="Proteomes" id="UP000000852">
    <property type="component" value="Chromosome"/>
</dbReference>
<organism evidence="1 2">
    <name type="scientific">Pedobacter heparinus (strain ATCC 13125 / DSM 2366 / CIP 104194 / JCM 7457 / NBRC 12017 / NCIMB 9290 / NRRL B-14731 / HIM 762-3)</name>
    <dbReference type="NCBI Taxonomy" id="485917"/>
    <lineage>
        <taxon>Bacteria</taxon>
        <taxon>Pseudomonadati</taxon>
        <taxon>Bacteroidota</taxon>
        <taxon>Sphingobacteriia</taxon>
        <taxon>Sphingobacteriales</taxon>
        <taxon>Sphingobacteriaceae</taxon>
        <taxon>Pedobacter</taxon>
    </lineage>
</organism>
<gene>
    <name evidence="1" type="ordered locus">Phep_1821</name>
</gene>
<keyword evidence="2" id="KW-1185">Reference proteome</keyword>
<dbReference type="AlphaFoldDB" id="C6XVG3"/>
<evidence type="ECO:0000313" key="2">
    <source>
        <dbReference type="Proteomes" id="UP000000852"/>
    </source>
</evidence>
<name>C6XVG3_PEDHD</name>
<dbReference type="EMBL" id="CP001681">
    <property type="protein sequence ID" value="ACU04029.1"/>
    <property type="molecule type" value="Genomic_DNA"/>
</dbReference>
<dbReference type="STRING" id="485917.Phep_1821"/>
<protein>
    <submittedName>
        <fullName evidence="1">Uncharacterized protein</fullName>
    </submittedName>
</protein>
<dbReference type="OrthoDB" id="776602at2"/>
<dbReference type="HOGENOM" id="CLU_2303232_0_0_10"/>